<dbReference type="RefSeq" id="WP_320942341.1">
    <property type="nucleotide sequence ID" value="NZ_BAABEU010000003.1"/>
</dbReference>
<gene>
    <name evidence="2" type="ORF">SM116_17995</name>
</gene>
<feature type="region of interest" description="Disordered" evidence="1">
    <location>
        <begin position="86"/>
        <end position="121"/>
    </location>
</feature>
<evidence type="ECO:0000256" key="1">
    <source>
        <dbReference type="SAM" id="MobiDB-lite"/>
    </source>
</evidence>
<proteinExistence type="predicted"/>
<feature type="compositionally biased region" description="Polar residues" evidence="1">
    <location>
        <begin position="109"/>
        <end position="119"/>
    </location>
</feature>
<dbReference type="Pfam" id="PF01828">
    <property type="entry name" value="Peptidase_A4"/>
    <property type="match status" value="1"/>
</dbReference>
<sequence>MVEKSPRRAVKAVVPESLTSKGFRIRGYGALPDGFDPQTATDRQLAAVRLPRRPDTEQEPELRALWDRAMARTQVWIEPEFVHHENISHGPAQPSARRKALTAPAAGETVSNATSNNWSGAAVFPPQGKPYRFVGGQWTVPSPNTAADGAYYASEWVGIDGWGSPDVMQAGTETHVTKILFITSRQVYAWWEWFPAGEVAINNLPVEAGDVMYCLICADTTSHATVTFSNQSQGVGTRFDITPPKGSSLSGNVAEWIVERPGINGGTASLTDYAACYFDECIAGGSGSIDNIGGATLITMTGGGGATLSDPVRENSSVLKVNWRKSS</sequence>
<dbReference type="SUPFAM" id="SSF49899">
    <property type="entry name" value="Concanavalin A-like lectins/glucanases"/>
    <property type="match status" value="1"/>
</dbReference>
<dbReference type="CDD" id="cd13426">
    <property type="entry name" value="Peptidase_G1"/>
    <property type="match status" value="1"/>
</dbReference>
<dbReference type="PANTHER" id="PTHR37536:SF1">
    <property type="entry name" value="ASPERGILLOPEPSIN, PUTAITVE (AFU_ORTHOLOGUE AFUA_7G01200)"/>
    <property type="match status" value="1"/>
</dbReference>
<evidence type="ECO:0000313" key="2">
    <source>
        <dbReference type="EMBL" id="WPR89627.1"/>
    </source>
</evidence>
<keyword evidence="3" id="KW-1185">Reference proteome</keyword>
<dbReference type="PANTHER" id="PTHR37536">
    <property type="entry name" value="PUTATIVE (AFU_ORTHOLOGUE AFUA_3G02970)-RELATED"/>
    <property type="match status" value="1"/>
</dbReference>
<protein>
    <submittedName>
        <fullName evidence="2">G1 family glutamic endopeptidase</fullName>
    </submittedName>
</protein>
<dbReference type="InterPro" id="IPR000250">
    <property type="entry name" value="Peptidase_G1"/>
</dbReference>
<dbReference type="EMBL" id="CP139368">
    <property type="protein sequence ID" value="WPR89627.1"/>
    <property type="molecule type" value="Genomic_DNA"/>
</dbReference>
<accession>A0ABZ0SPR9</accession>
<dbReference type="InterPro" id="IPR038656">
    <property type="entry name" value="Peptidase_G1_sf"/>
</dbReference>
<dbReference type="Gene3D" id="2.60.120.700">
    <property type="entry name" value="Peptidase G1"/>
    <property type="match status" value="1"/>
</dbReference>
<name>A0ABZ0SPR9_9MICO</name>
<dbReference type="Proteomes" id="UP001323798">
    <property type="component" value="Chromosome"/>
</dbReference>
<evidence type="ECO:0000313" key="3">
    <source>
        <dbReference type="Proteomes" id="UP001323798"/>
    </source>
</evidence>
<dbReference type="InterPro" id="IPR013320">
    <property type="entry name" value="ConA-like_dom_sf"/>
</dbReference>
<reference evidence="2 3" key="1">
    <citation type="submission" date="2023-11" db="EMBL/GenBank/DDBJ databases">
        <title>Genome sequence of Microbacterium rhizosphaerae KACC 19337.</title>
        <authorList>
            <person name="Choi H."/>
            <person name="Kim S."/>
            <person name="Kim Y."/>
            <person name="Kwon S.-W."/>
            <person name="Heo J."/>
        </authorList>
    </citation>
    <scope>NUCLEOTIDE SEQUENCE [LARGE SCALE GENOMIC DNA]</scope>
    <source>
        <strain evidence="2 3">KACC 19337</strain>
    </source>
</reference>
<organism evidence="2 3">
    <name type="scientific">Microbacterium rhizosphaerae</name>
    <dbReference type="NCBI Taxonomy" id="1678237"/>
    <lineage>
        <taxon>Bacteria</taxon>
        <taxon>Bacillati</taxon>
        <taxon>Actinomycetota</taxon>
        <taxon>Actinomycetes</taxon>
        <taxon>Micrococcales</taxon>
        <taxon>Microbacteriaceae</taxon>
        <taxon>Microbacterium</taxon>
    </lineage>
</organism>